<dbReference type="Proteomes" id="UP000199019">
    <property type="component" value="Unassembled WGS sequence"/>
</dbReference>
<dbReference type="InterPro" id="IPR041581">
    <property type="entry name" value="Glyoxalase_6"/>
</dbReference>
<gene>
    <name evidence="2" type="ORF">SAMN05216199_3722</name>
</gene>
<dbReference type="PANTHER" id="PTHR35908">
    <property type="entry name" value="HYPOTHETICAL FUSION PROTEIN"/>
    <property type="match status" value="1"/>
</dbReference>
<name>A0A1H9XFH0_9MICO</name>
<dbReference type="AlphaFoldDB" id="A0A1H9XFH0"/>
<dbReference type="Gene3D" id="3.10.180.10">
    <property type="entry name" value="2,3-Dihydroxybiphenyl 1,2-Dioxygenase, domain 1"/>
    <property type="match status" value="1"/>
</dbReference>
<organism evidence="2 3">
    <name type="scientific">Pedococcus cremeus</name>
    <dbReference type="NCBI Taxonomy" id="587636"/>
    <lineage>
        <taxon>Bacteria</taxon>
        <taxon>Bacillati</taxon>
        <taxon>Actinomycetota</taxon>
        <taxon>Actinomycetes</taxon>
        <taxon>Micrococcales</taxon>
        <taxon>Intrasporangiaceae</taxon>
        <taxon>Pedococcus</taxon>
    </lineage>
</organism>
<dbReference type="InterPro" id="IPR029068">
    <property type="entry name" value="Glyas_Bleomycin-R_OHBP_Dase"/>
</dbReference>
<evidence type="ECO:0000259" key="1">
    <source>
        <dbReference type="PROSITE" id="PS51819"/>
    </source>
</evidence>
<reference evidence="3" key="1">
    <citation type="submission" date="2016-10" db="EMBL/GenBank/DDBJ databases">
        <authorList>
            <person name="Varghese N."/>
            <person name="Submissions S."/>
        </authorList>
    </citation>
    <scope>NUCLEOTIDE SEQUENCE [LARGE SCALE GENOMIC DNA]</scope>
    <source>
        <strain evidence="3">CGMCC 1.6963</strain>
    </source>
</reference>
<keyword evidence="3" id="KW-1185">Reference proteome</keyword>
<dbReference type="InterPro" id="IPR037523">
    <property type="entry name" value="VOC_core"/>
</dbReference>
<dbReference type="SUPFAM" id="SSF54593">
    <property type="entry name" value="Glyoxalase/Bleomycin resistance protein/Dihydroxybiphenyl dioxygenase"/>
    <property type="match status" value="1"/>
</dbReference>
<feature type="domain" description="VOC" evidence="1">
    <location>
        <begin position="21"/>
        <end position="138"/>
    </location>
</feature>
<dbReference type="EMBL" id="FOHB01000008">
    <property type="protein sequence ID" value="SES44946.1"/>
    <property type="molecule type" value="Genomic_DNA"/>
</dbReference>
<dbReference type="PANTHER" id="PTHR35908:SF1">
    <property type="entry name" value="CONSERVED PROTEIN"/>
    <property type="match status" value="1"/>
</dbReference>
<dbReference type="RefSeq" id="WP_245735893.1">
    <property type="nucleotide sequence ID" value="NZ_FOHB01000008.1"/>
</dbReference>
<sequence>MEGTAMGETMNAHHEAAPALRIGSVVVNVSDVPVAMAFWSEALGYRPRYEPEPDWVILEPRDGRGPNLSLNLGETRPAEFPHIHLDLYADDQTAEVDRLLGLGARRVEDWPYPDPDEEDCDYVVLEDPDGNRFCVIDASPDAEGGDDPANDREDR</sequence>
<dbReference type="Pfam" id="PF18029">
    <property type="entry name" value="Glyoxalase_6"/>
    <property type="match status" value="1"/>
</dbReference>
<dbReference type="PROSITE" id="PS51819">
    <property type="entry name" value="VOC"/>
    <property type="match status" value="1"/>
</dbReference>
<proteinExistence type="predicted"/>
<evidence type="ECO:0000313" key="2">
    <source>
        <dbReference type="EMBL" id="SES44946.1"/>
    </source>
</evidence>
<protein>
    <recommendedName>
        <fullName evidence="1">VOC domain-containing protein</fullName>
    </recommendedName>
</protein>
<dbReference type="STRING" id="587636.SAMN05216199_3722"/>
<dbReference type="CDD" id="cd06587">
    <property type="entry name" value="VOC"/>
    <property type="match status" value="1"/>
</dbReference>
<accession>A0A1H9XFH0</accession>
<evidence type="ECO:0000313" key="3">
    <source>
        <dbReference type="Proteomes" id="UP000199019"/>
    </source>
</evidence>